<dbReference type="Gene3D" id="3.30.300.30">
    <property type="match status" value="1"/>
</dbReference>
<feature type="domain" description="AMP-binding enzyme C-terminal" evidence="7">
    <location>
        <begin position="420"/>
        <end position="495"/>
    </location>
</feature>
<dbReference type="Proteomes" id="UP000278222">
    <property type="component" value="Unassembled WGS sequence"/>
</dbReference>
<dbReference type="FunFam" id="3.30.300.30:FF:000008">
    <property type="entry name" value="2,3-dihydroxybenzoate-AMP ligase"/>
    <property type="match status" value="1"/>
</dbReference>
<evidence type="ECO:0000313" key="8">
    <source>
        <dbReference type="EMBL" id="ROP83434.1"/>
    </source>
</evidence>
<dbReference type="PANTHER" id="PTHR43767:SF1">
    <property type="entry name" value="NONRIBOSOMAL PEPTIDE SYNTHASE PES1 (EUROFUNG)-RELATED"/>
    <property type="match status" value="1"/>
</dbReference>
<dbReference type="InterPro" id="IPR020845">
    <property type="entry name" value="AMP-binding_CS"/>
</dbReference>
<feature type="domain" description="AMP-dependent synthetase/ligase" evidence="6">
    <location>
        <begin position="8"/>
        <end position="370"/>
    </location>
</feature>
<evidence type="ECO:0000256" key="5">
    <source>
        <dbReference type="ARBA" id="ARBA00067668"/>
    </source>
</evidence>
<dbReference type="AlphaFoldDB" id="A0A3N1KTX5"/>
<evidence type="ECO:0000256" key="3">
    <source>
        <dbReference type="ARBA" id="ARBA00051915"/>
    </source>
</evidence>
<accession>A0A3N1KTX5</accession>
<gene>
    <name evidence="8" type="ORF">EDC65_4081</name>
</gene>
<sequence length="508" mass="54602">MNIARFLHRSAAVWPDLPALASGHRVVADYRTFGRRVAALAGGMLGSLGLQSGDRVALIMRNGPAYAECMYAAWHAGLVAVPINAKLHPREFAYILDHSGARAVFVSDDLLEAVVDAVSGLEAAPRLIQVDRPEFEALHGAPAPLAAVADDDTAWLFYTSGTTGRPKGAMLSHRVLRAFMLSYFVDVDTVGPGDSIIHWSPMSHGSGINMLPNVAAGAVQVIPEGGHGDPATVFDLIARWPGASLFAAPTMVWRLVDHAERIAVDTANLRTIVYGGGPMYLADCKRALAAFGNKLTQIYGQGESPMTITALSRAMHADTGHPNWEARLASAGVAQSVVEVRVCDPDDRDLPVGEVGEILARGDVVMTGYWRNPEASAATLRGGWLHTGDMGAFDADGFLTLKDRSKDMIISGGSNIYPREVEEVLLRHPDVAEVSVVGRPHPEWGEEVVAFVVRRPGGAAAAGELDRLCLDHIARFKRPKDYRFVDALPKNNYGKVLKTALRETLAGN</sequence>
<evidence type="ECO:0000256" key="4">
    <source>
        <dbReference type="ARBA" id="ARBA00066616"/>
    </source>
</evidence>
<dbReference type="GO" id="GO:0016878">
    <property type="term" value="F:acid-thiol ligase activity"/>
    <property type="evidence" value="ECO:0007669"/>
    <property type="project" value="UniProtKB-ARBA"/>
</dbReference>
<dbReference type="Gene3D" id="3.40.50.12780">
    <property type="entry name" value="N-terminal domain of ligase-like"/>
    <property type="match status" value="1"/>
</dbReference>
<name>A0A3N1KTX5_9PROT</name>
<dbReference type="InterPro" id="IPR042099">
    <property type="entry name" value="ANL_N_sf"/>
</dbReference>
<evidence type="ECO:0000259" key="6">
    <source>
        <dbReference type="Pfam" id="PF00501"/>
    </source>
</evidence>
<keyword evidence="2" id="KW-0436">Ligase</keyword>
<dbReference type="InterPro" id="IPR025110">
    <property type="entry name" value="AMP-bd_C"/>
</dbReference>
<comment type="caution">
    <text evidence="8">The sequence shown here is derived from an EMBL/GenBank/DDBJ whole genome shotgun (WGS) entry which is preliminary data.</text>
</comment>
<dbReference type="InterPro" id="IPR000873">
    <property type="entry name" value="AMP-dep_synth/lig_dom"/>
</dbReference>
<evidence type="ECO:0000313" key="9">
    <source>
        <dbReference type="Proteomes" id="UP000278222"/>
    </source>
</evidence>
<evidence type="ECO:0000259" key="7">
    <source>
        <dbReference type="Pfam" id="PF13193"/>
    </source>
</evidence>
<dbReference type="Pfam" id="PF00501">
    <property type="entry name" value="AMP-binding"/>
    <property type="match status" value="1"/>
</dbReference>
<dbReference type="SUPFAM" id="SSF56801">
    <property type="entry name" value="Acetyl-CoA synthetase-like"/>
    <property type="match status" value="1"/>
</dbReference>
<dbReference type="PANTHER" id="PTHR43767">
    <property type="entry name" value="LONG-CHAIN-FATTY-ACID--COA LIGASE"/>
    <property type="match status" value="1"/>
</dbReference>
<comment type="similarity">
    <text evidence="1">Belongs to the ATP-dependent AMP-binding enzyme family.</text>
</comment>
<dbReference type="PROSITE" id="PS00455">
    <property type="entry name" value="AMP_BINDING"/>
    <property type="match status" value="1"/>
</dbReference>
<dbReference type="EC" id="6.2.1.44" evidence="4"/>
<dbReference type="InterPro" id="IPR045851">
    <property type="entry name" value="AMP-bd_C_sf"/>
</dbReference>
<dbReference type="RefSeq" id="WP_123693030.1">
    <property type="nucleotide sequence ID" value="NZ_AP019700.1"/>
</dbReference>
<evidence type="ECO:0000256" key="1">
    <source>
        <dbReference type="ARBA" id="ARBA00006432"/>
    </source>
</evidence>
<evidence type="ECO:0000256" key="2">
    <source>
        <dbReference type="ARBA" id="ARBA00022598"/>
    </source>
</evidence>
<reference evidence="8 9" key="1">
    <citation type="submission" date="2018-11" db="EMBL/GenBank/DDBJ databases">
        <title>Genomic Encyclopedia of Type Strains, Phase IV (KMG-IV): sequencing the most valuable type-strain genomes for metagenomic binning, comparative biology and taxonomic classification.</title>
        <authorList>
            <person name="Goeker M."/>
        </authorList>
    </citation>
    <scope>NUCLEOTIDE SEQUENCE [LARGE SCALE GENOMIC DNA]</scope>
    <source>
        <strain evidence="8 9">DSM 5900</strain>
    </source>
</reference>
<dbReference type="InterPro" id="IPR050237">
    <property type="entry name" value="ATP-dep_AMP-bd_enzyme"/>
</dbReference>
<dbReference type="OrthoDB" id="9803968at2"/>
<keyword evidence="9" id="KW-1185">Reference proteome</keyword>
<dbReference type="Pfam" id="PF13193">
    <property type="entry name" value="AMP-binding_C"/>
    <property type="match status" value="1"/>
</dbReference>
<comment type="catalytic activity">
    <reaction evidence="3">
        <text>3-(methylsulfanyl)propanoate + ATP + CoA = 3-(methylsulfanyl)propanoyl-CoA + AMP + diphosphate</text>
        <dbReference type="Rhea" id="RHEA:43052"/>
        <dbReference type="ChEBI" id="CHEBI:30616"/>
        <dbReference type="ChEBI" id="CHEBI:33019"/>
        <dbReference type="ChEBI" id="CHEBI:49016"/>
        <dbReference type="ChEBI" id="CHEBI:57287"/>
        <dbReference type="ChEBI" id="CHEBI:82815"/>
        <dbReference type="ChEBI" id="CHEBI:456215"/>
        <dbReference type="EC" id="6.2.1.44"/>
    </reaction>
    <physiologicalReaction direction="left-to-right" evidence="3">
        <dbReference type="Rhea" id="RHEA:43053"/>
    </physiologicalReaction>
</comment>
<organism evidence="8 9">
    <name type="scientific">Stella humosa</name>
    <dbReference type="NCBI Taxonomy" id="94"/>
    <lineage>
        <taxon>Bacteria</taxon>
        <taxon>Pseudomonadati</taxon>
        <taxon>Pseudomonadota</taxon>
        <taxon>Alphaproteobacteria</taxon>
        <taxon>Rhodospirillales</taxon>
        <taxon>Stellaceae</taxon>
        <taxon>Stella</taxon>
    </lineage>
</organism>
<dbReference type="EMBL" id="RJKX01000016">
    <property type="protein sequence ID" value="ROP83434.1"/>
    <property type="molecule type" value="Genomic_DNA"/>
</dbReference>
<proteinExistence type="inferred from homology"/>
<protein>
    <recommendedName>
        <fullName evidence="5">3-methylmercaptopropionyl-CoA ligase</fullName>
        <ecNumber evidence="4">6.2.1.44</ecNumber>
    </recommendedName>
</protein>